<accession>A0A415DTW3</accession>
<dbReference type="Proteomes" id="UP000284841">
    <property type="component" value="Unassembled WGS sequence"/>
</dbReference>
<dbReference type="EMBL" id="QRMS01000009">
    <property type="protein sequence ID" value="RHJ83425.1"/>
    <property type="molecule type" value="Genomic_DNA"/>
</dbReference>
<dbReference type="AlphaFoldDB" id="A0A415DTW3"/>
<protein>
    <submittedName>
        <fullName evidence="1">Uncharacterized protein</fullName>
    </submittedName>
</protein>
<evidence type="ECO:0000313" key="1">
    <source>
        <dbReference type="EMBL" id="RHJ83425.1"/>
    </source>
</evidence>
<organism evidence="1 2">
    <name type="scientific">Emergencia timonensis</name>
    <dbReference type="NCBI Taxonomy" id="1776384"/>
    <lineage>
        <taxon>Bacteria</taxon>
        <taxon>Bacillati</taxon>
        <taxon>Bacillota</taxon>
        <taxon>Clostridia</taxon>
        <taxon>Peptostreptococcales</taxon>
        <taxon>Anaerovoracaceae</taxon>
        <taxon>Emergencia</taxon>
    </lineage>
</organism>
<name>A0A415DTW3_9FIRM</name>
<proteinExistence type="predicted"/>
<sequence>MKAVLVQIYGEAGARTDNEIKTMKTDTTAVAAPLPTVDAKASAKKTVEDTINALPANATEASLAAVEVAWKALKEYQDIGGKVDAKLSTKLNDAKDQVKTDMLKNLTIAYDQLDKNNKVAVKELKEKIETAVELAKKDNLFGNGIGNDSTFKTIITTTLGNVRDAELASVIKAINAIQLNVTLSDQAVVIAAKAAYDAFVEDWTDYAFPYDAAK</sequence>
<gene>
    <name evidence="1" type="ORF">DW099_19095</name>
</gene>
<dbReference type="STRING" id="1776384.GCA_900086585_01542"/>
<dbReference type="RefSeq" id="WP_118336694.1">
    <property type="nucleotide sequence ID" value="NZ_AP025567.1"/>
</dbReference>
<comment type="caution">
    <text evidence="1">The sequence shown here is derived from an EMBL/GenBank/DDBJ whole genome shotgun (WGS) entry which is preliminary data.</text>
</comment>
<keyword evidence="2" id="KW-1185">Reference proteome</keyword>
<evidence type="ECO:0000313" key="2">
    <source>
        <dbReference type="Proteomes" id="UP000284841"/>
    </source>
</evidence>
<reference evidence="1 2" key="1">
    <citation type="submission" date="2018-08" db="EMBL/GenBank/DDBJ databases">
        <title>A genome reference for cultivated species of the human gut microbiota.</title>
        <authorList>
            <person name="Zou Y."/>
            <person name="Xue W."/>
            <person name="Luo G."/>
        </authorList>
    </citation>
    <scope>NUCLEOTIDE SEQUENCE [LARGE SCALE GENOMIC DNA]</scope>
    <source>
        <strain evidence="1 2">AM07-24</strain>
    </source>
</reference>